<comment type="caution">
    <text evidence="1">The sequence shown here is derived from an EMBL/GenBank/DDBJ whole genome shotgun (WGS) entry which is preliminary data.</text>
</comment>
<evidence type="ECO:0000313" key="1">
    <source>
        <dbReference type="EMBL" id="MDR6408519.1"/>
    </source>
</evidence>
<protein>
    <submittedName>
        <fullName evidence="1">Uncharacterized protein</fullName>
    </submittedName>
</protein>
<accession>A0ABU1LP65</accession>
<name>A0ABU1LP65_9BURK</name>
<dbReference type="Proteomes" id="UP001264340">
    <property type="component" value="Unassembled WGS sequence"/>
</dbReference>
<organism evidence="1 2">
    <name type="scientific">Paraburkholderia terricola</name>
    <dbReference type="NCBI Taxonomy" id="169427"/>
    <lineage>
        <taxon>Bacteria</taxon>
        <taxon>Pseudomonadati</taxon>
        <taxon>Pseudomonadota</taxon>
        <taxon>Betaproteobacteria</taxon>
        <taxon>Burkholderiales</taxon>
        <taxon>Burkholderiaceae</taxon>
        <taxon>Paraburkholderia</taxon>
    </lineage>
</organism>
<evidence type="ECO:0000313" key="2">
    <source>
        <dbReference type="Proteomes" id="UP001264340"/>
    </source>
</evidence>
<keyword evidence="2" id="KW-1185">Reference proteome</keyword>
<gene>
    <name evidence="1" type="ORF">J2804_001912</name>
</gene>
<proteinExistence type="predicted"/>
<dbReference type="EMBL" id="JAVDRP010000003">
    <property type="protein sequence ID" value="MDR6408519.1"/>
    <property type="molecule type" value="Genomic_DNA"/>
</dbReference>
<reference evidence="1 2" key="1">
    <citation type="submission" date="2023-07" db="EMBL/GenBank/DDBJ databases">
        <title>Sorghum-associated microbial communities from plants grown in Nebraska, USA.</title>
        <authorList>
            <person name="Schachtman D."/>
        </authorList>
    </citation>
    <scope>NUCLEOTIDE SEQUENCE [LARGE SCALE GENOMIC DNA]</scope>
    <source>
        <strain evidence="1 2">DS1316</strain>
    </source>
</reference>
<sequence>MPGRGKQNEKHPIQRIGAAMTCRYSGTEWLDVLYTSVRNTPGGVADAANFLTLRRGKGVATESLRLRLRGEGENRLSMEMFELLIEWMQEKKESAPFALDPLHALNERFGLIAERSVDTAEHATDDHHDVESLTRATLHLQAHVGEVASEVVRAVADRRIDINEAEQLTVVSRKGQRLFERLIRTAGRLAKLGRR</sequence>